<dbReference type="CDD" id="cd09917">
    <property type="entry name" value="F-box_SF"/>
    <property type="match status" value="1"/>
</dbReference>
<dbReference type="InParanoid" id="A0A409WNX7"/>
<protein>
    <recommendedName>
        <fullName evidence="3">F-box domain-containing protein</fullName>
    </recommendedName>
</protein>
<dbReference type="AlphaFoldDB" id="A0A409WNX7"/>
<dbReference type="STRING" id="93625.A0A409WNX7"/>
<name>A0A409WNX7_PSICY</name>
<dbReference type="SUPFAM" id="SSF52047">
    <property type="entry name" value="RNI-like"/>
    <property type="match status" value="1"/>
</dbReference>
<organism evidence="1 2">
    <name type="scientific">Psilocybe cyanescens</name>
    <dbReference type="NCBI Taxonomy" id="93625"/>
    <lineage>
        <taxon>Eukaryota</taxon>
        <taxon>Fungi</taxon>
        <taxon>Dikarya</taxon>
        <taxon>Basidiomycota</taxon>
        <taxon>Agaricomycotina</taxon>
        <taxon>Agaricomycetes</taxon>
        <taxon>Agaricomycetidae</taxon>
        <taxon>Agaricales</taxon>
        <taxon>Agaricineae</taxon>
        <taxon>Strophariaceae</taxon>
        <taxon>Psilocybe</taxon>
    </lineage>
</organism>
<dbReference type="OrthoDB" id="3070253at2759"/>
<reference evidence="1 2" key="1">
    <citation type="journal article" date="2018" name="Evol. Lett.">
        <title>Horizontal gene cluster transfer increased hallucinogenic mushroom diversity.</title>
        <authorList>
            <person name="Reynolds H.T."/>
            <person name="Vijayakumar V."/>
            <person name="Gluck-Thaler E."/>
            <person name="Korotkin H.B."/>
            <person name="Matheny P.B."/>
            <person name="Slot J.C."/>
        </authorList>
    </citation>
    <scope>NUCLEOTIDE SEQUENCE [LARGE SCALE GENOMIC DNA]</scope>
    <source>
        <strain evidence="1 2">2631</strain>
    </source>
</reference>
<evidence type="ECO:0000313" key="1">
    <source>
        <dbReference type="EMBL" id="PPQ80192.1"/>
    </source>
</evidence>
<dbReference type="Proteomes" id="UP000283269">
    <property type="component" value="Unassembled WGS sequence"/>
</dbReference>
<sequence>MDQLEDIPSPRLPQELIDHIIDHLYDDPLALANCARVCQAWLPTSRLHLFAKVSLKATSPHNGPAVPQDRCKRLHALLARSPQIIPHIKELEICEGSPLHHTYPNVQSSTTWVTTERTLTALFKMLSHVQRFDFSSTSIFHWSTLSPTFITALCILFSLPSLTYVRLHSWVFPDFASLTMLLSHCQNLKAVALSSTTINSDSGSELGHAAVPEDRDDLHAQTPLEVLTLDYVNFAYLEYWLLGHRPLVDIRTLRELRVAHFLDPHIINRLLHALGGSLERFHFKPGCWSVYPFDLSVNTGLRRLRLTLEDDPTTAAMDWAMTMLSSITESNAVLERVEIEFYADPKKMTGWRDLDSLFMQPQFGSLKRVEMGLFAIPTHADFIAVKEEMSGLGSREIARWYQLGKNRNARAANLRQ</sequence>
<evidence type="ECO:0000313" key="2">
    <source>
        <dbReference type="Proteomes" id="UP000283269"/>
    </source>
</evidence>
<accession>A0A409WNX7</accession>
<dbReference type="InterPro" id="IPR032675">
    <property type="entry name" value="LRR_dom_sf"/>
</dbReference>
<dbReference type="SUPFAM" id="SSF81383">
    <property type="entry name" value="F-box domain"/>
    <property type="match status" value="1"/>
</dbReference>
<dbReference type="EMBL" id="NHYD01003342">
    <property type="protein sequence ID" value="PPQ80192.1"/>
    <property type="molecule type" value="Genomic_DNA"/>
</dbReference>
<keyword evidence="2" id="KW-1185">Reference proteome</keyword>
<dbReference type="Gene3D" id="3.80.10.10">
    <property type="entry name" value="Ribonuclease Inhibitor"/>
    <property type="match status" value="1"/>
</dbReference>
<gene>
    <name evidence="1" type="ORF">CVT25_003545</name>
</gene>
<dbReference type="InterPro" id="IPR036047">
    <property type="entry name" value="F-box-like_dom_sf"/>
</dbReference>
<comment type="caution">
    <text evidence="1">The sequence shown here is derived from an EMBL/GenBank/DDBJ whole genome shotgun (WGS) entry which is preliminary data.</text>
</comment>
<proteinExistence type="predicted"/>
<evidence type="ECO:0008006" key="3">
    <source>
        <dbReference type="Google" id="ProtNLM"/>
    </source>
</evidence>